<accession>A0A6I8U9Z8</accession>
<feature type="compositionally biased region" description="Acidic residues" evidence="1">
    <location>
        <begin position="1880"/>
        <end position="1889"/>
    </location>
</feature>
<feature type="region of interest" description="Disordered" evidence="1">
    <location>
        <begin position="192"/>
        <end position="262"/>
    </location>
</feature>
<feature type="region of interest" description="Disordered" evidence="1">
    <location>
        <begin position="346"/>
        <end position="392"/>
    </location>
</feature>
<feature type="compositionally biased region" description="Polar residues" evidence="1">
    <location>
        <begin position="1845"/>
        <end position="1856"/>
    </location>
</feature>
<protein>
    <recommendedName>
        <fullName evidence="2">MGA conserved domain-containing protein</fullName>
    </recommendedName>
</protein>
<dbReference type="EnsemblMetazoa" id="AAEL027755-RD">
    <property type="protein sequence ID" value="AAEL027755-PD"/>
    <property type="gene ID" value="AAEL027755"/>
</dbReference>
<feature type="region of interest" description="Disordered" evidence="1">
    <location>
        <begin position="2228"/>
        <end position="2255"/>
    </location>
</feature>
<dbReference type="EnsemblMetazoa" id="AAEL027755-RB">
    <property type="protein sequence ID" value="AAEL027755-PB"/>
    <property type="gene ID" value="AAEL027755"/>
</dbReference>
<feature type="region of interest" description="Disordered" evidence="1">
    <location>
        <begin position="107"/>
        <end position="155"/>
    </location>
</feature>
<proteinExistence type="predicted"/>
<dbReference type="EnsemblMetazoa" id="AAEL027755-RC">
    <property type="protein sequence ID" value="AAEL027755-PC"/>
    <property type="gene ID" value="AAEL027755"/>
</dbReference>
<feature type="compositionally biased region" description="Basic and acidic residues" evidence="1">
    <location>
        <begin position="202"/>
        <end position="226"/>
    </location>
</feature>
<evidence type="ECO:0000313" key="3">
    <source>
        <dbReference type="EnsemblMetazoa" id="AAEL027755-PE"/>
    </source>
</evidence>
<feature type="domain" description="MGA conserved" evidence="2">
    <location>
        <begin position="915"/>
        <end position="963"/>
    </location>
</feature>
<evidence type="ECO:0000259" key="2">
    <source>
        <dbReference type="Pfam" id="PF16059"/>
    </source>
</evidence>
<reference evidence="3 4" key="1">
    <citation type="submission" date="2017-06" db="EMBL/GenBank/DDBJ databases">
        <title>Aedes aegypti genome working group (AGWG) sequencing and assembly.</title>
        <authorList>
            <consortium name="Aedes aegypti Genome Working Group (AGWG)"/>
            <person name="Matthews B.J."/>
        </authorList>
    </citation>
    <scope>NUCLEOTIDE SEQUENCE [LARGE SCALE GENOMIC DNA]</scope>
    <source>
        <strain evidence="3 4">LVP_AGWG</strain>
    </source>
</reference>
<dbReference type="EnsemblMetazoa" id="AAEL027755-RE">
    <property type="protein sequence ID" value="AAEL027755-PE"/>
    <property type="gene ID" value="AAEL027755"/>
</dbReference>
<feature type="compositionally biased region" description="Polar residues" evidence="1">
    <location>
        <begin position="354"/>
        <end position="364"/>
    </location>
</feature>
<feature type="compositionally biased region" description="Pro residues" evidence="1">
    <location>
        <begin position="1996"/>
        <end position="2006"/>
    </location>
</feature>
<evidence type="ECO:0000313" key="4">
    <source>
        <dbReference type="Proteomes" id="UP000008820"/>
    </source>
</evidence>
<feature type="region of interest" description="Disordered" evidence="1">
    <location>
        <begin position="1845"/>
        <end position="1919"/>
    </location>
</feature>
<dbReference type="FunCoup" id="A0A6I8U9Z8">
    <property type="interactions" value="439"/>
</dbReference>
<gene>
    <name evidence="3" type="primary">5573737</name>
</gene>
<keyword evidence="4" id="KW-1185">Reference proteome</keyword>
<dbReference type="Proteomes" id="UP000008820">
    <property type="component" value="Chromosome 3"/>
</dbReference>
<feature type="region of interest" description="Disordered" evidence="1">
    <location>
        <begin position="1931"/>
        <end position="2010"/>
    </location>
</feature>
<feature type="region of interest" description="Disordered" evidence="1">
    <location>
        <begin position="2489"/>
        <end position="2524"/>
    </location>
</feature>
<feature type="compositionally biased region" description="Low complexity" evidence="1">
    <location>
        <begin position="1939"/>
        <end position="1962"/>
    </location>
</feature>
<feature type="region of interest" description="Disordered" evidence="1">
    <location>
        <begin position="635"/>
        <end position="669"/>
    </location>
</feature>
<dbReference type="InterPro" id="IPR032060">
    <property type="entry name" value="MGA_dom"/>
</dbReference>
<dbReference type="PANTHER" id="PTHR24216">
    <property type="entry name" value="PAXILLIN-RELATED"/>
    <property type="match status" value="1"/>
</dbReference>
<feature type="compositionally biased region" description="Acidic residues" evidence="1">
    <location>
        <begin position="116"/>
        <end position="145"/>
    </location>
</feature>
<feature type="compositionally biased region" description="Low complexity" evidence="1">
    <location>
        <begin position="1858"/>
        <end position="1875"/>
    </location>
</feature>
<feature type="region of interest" description="Disordered" evidence="1">
    <location>
        <begin position="1170"/>
        <end position="1229"/>
    </location>
</feature>
<dbReference type="InParanoid" id="A0A6I8U9Z8"/>
<dbReference type="OrthoDB" id="6119313at2759"/>
<dbReference type="PANTHER" id="PTHR24216:SF65">
    <property type="entry name" value="PAXILLIN-LIKE PROTEIN 1"/>
    <property type="match status" value="1"/>
</dbReference>
<feature type="region of interest" description="Disordered" evidence="1">
    <location>
        <begin position="1301"/>
        <end position="1326"/>
    </location>
</feature>
<evidence type="ECO:0000256" key="1">
    <source>
        <dbReference type="SAM" id="MobiDB-lite"/>
    </source>
</evidence>
<feature type="compositionally biased region" description="Polar residues" evidence="1">
    <location>
        <begin position="2134"/>
        <end position="2144"/>
    </location>
</feature>
<reference evidence="3" key="2">
    <citation type="submission" date="2020-05" db="UniProtKB">
        <authorList>
            <consortium name="EnsemblMetazoa"/>
        </authorList>
    </citation>
    <scope>IDENTIFICATION</scope>
    <source>
        <strain evidence="3">LVP_AGWG</strain>
    </source>
</reference>
<name>A0A6I8U9Z8_AEDAE</name>
<feature type="compositionally biased region" description="Basic and acidic residues" evidence="1">
    <location>
        <begin position="1171"/>
        <end position="1191"/>
    </location>
</feature>
<organism evidence="3 4">
    <name type="scientific">Aedes aegypti</name>
    <name type="common">Yellowfever mosquito</name>
    <name type="synonym">Culex aegypti</name>
    <dbReference type="NCBI Taxonomy" id="7159"/>
    <lineage>
        <taxon>Eukaryota</taxon>
        <taxon>Metazoa</taxon>
        <taxon>Ecdysozoa</taxon>
        <taxon>Arthropoda</taxon>
        <taxon>Hexapoda</taxon>
        <taxon>Insecta</taxon>
        <taxon>Pterygota</taxon>
        <taxon>Neoptera</taxon>
        <taxon>Endopterygota</taxon>
        <taxon>Diptera</taxon>
        <taxon>Nematocera</taxon>
        <taxon>Culicoidea</taxon>
        <taxon>Culicidae</taxon>
        <taxon>Culicinae</taxon>
        <taxon>Aedini</taxon>
        <taxon>Aedes</taxon>
        <taxon>Stegomyia</taxon>
    </lineage>
</organism>
<feature type="compositionally biased region" description="Low complexity" evidence="1">
    <location>
        <begin position="2494"/>
        <end position="2512"/>
    </location>
</feature>
<dbReference type="Pfam" id="PF16059">
    <property type="entry name" value="MGA_dom"/>
    <property type="match status" value="1"/>
</dbReference>
<feature type="compositionally biased region" description="Basic and acidic residues" evidence="1">
    <location>
        <begin position="1301"/>
        <end position="1325"/>
    </location>
</feature>
<sequence>MGRVRRSNWFRIISAASRARYRRIFRRLSKRYRLPLPSTITASRRKQLEKRFCRLMHKQQLAHELGAHHREQNLVLDKRVGAVVSCRQGATIPEYFRKRILKQRRSVENENKAEKEDDGEVVTADEGDSEVESSEESGESAEETEVGGAEAKKQVEIPDPTKFSVLKQEIKEYCAVQEKVQIIISMLKSRAQELEKDDEVSEDIKPEQVSKEEPSEPKSPVKHEQQEIENSELESLNKYYENSDEDEPEVVAKDEKDSDVELVEEVDSKTDIVFVDADALEDDSKDEKPIIADSKECVLPTKTLKEISKTDLFDPTFSTIKLEPLVKKNSVVDSLFSKFNLKLPTSPPKPVASTAESETDSSNGRLRDRRKLSIKPQYAEEEEPKKKRPSKIFDKIHKQLNLDLENSNSNSSTEFYGFDEGEAIKLDKPSVPGLLPTPIVKKSRPNAPFLAPGTIAEDIKIENRDDLFREEGMVSFGSLPPRLECPRRPDDMVRPRTVAQKRILLQKKNDVRYLMIDNESKIFNEIEKRGKNIDVELDQERMEELQEQNIPFTRDTWKALSWLRTEKGKYFFQTLRVDNHYIKLAGCRGNHAAKRLGKKQLSAPATVSRKHVCHCPEYPTNVNIDLSLIEPQSETKVKTEPEEPIPAEPESDKKLLCNPIPTPIRTQPGPLSSKLRYDYELLNRTEDGAYLGPLEVLQMPTVQIEVFPRIDRPLDPTVKPYLKMMLPFHGITEKWARFAVSTLKTPDRREEDIPEEDRSFSFTMPYLNNQRRILIRRRLVQRSSSNSPAESLDRFEQELEEPLTFRKHLDDALDGEEEVDLVEKECADVLSELTNAVAIGLAGDVFIGDDPDCDYTKEDKPIERSAAQQDGVKNFENAAKSKRMLCMITSSSREMKRLNATIIETIPEPMPSPAEDSKPRCDERYCGKGCICDVFSTKHGKVSRTHCSKLDCIFGCQCGYDKKRSSTKDLKPDMSEEGLSALTSEDVKYLREKATARLAKEERDFTPTVIMTNNSTVLVRNTETEARRHKKKPKKYDDYYNENSVKSLMNGIIPSEEEPREPSIERNKTSSVIGNQPLSLADRIRHTHVVLNKLQDLDHIEPWCMIHCLYRCYCHGNATHGKPFKFNEESDIVLPTPVVPVLDPLLTVYEPRRRRLYSFEKTETTIPTIPEVREPFRKRDSSEESYKPWNERRKKKRRTLEEQLPSSPDKKISEDSAPSSTRASIEDLQINDGQTCRRVIPVNRNFYKTRNYYRKSRYLKEIEEAKQNNPFAEKRLKHLLDKCEKAFFEERRRELEKQAMKAIKDRERQRQISEGDSKQPKDPPKEPIFIDIVATDAKIRQNILLAPLVDNRTLIYCGKKKYYVDSEAITSGKINLLNIARKFRRTVCILRRVESDARIKPITFSYKGETIMLKGRKYRMKEPYEQRANEHVDFDCESDDQESTSSLALESLVATEVDPQKAMLDQVNSDIMHTMQHIREMMRKNTSRLNPPKKGILYLFRWEKFLQAFNEDQVDVWDITFQNGSELIILTTDNTRKNTPTFKNAKSVRLARKCTFESRGTSLLTKMVLHQIDNPETNKLSLVLFGTDKYWRFCGFIKAENNYLDKGCEVRPTPVSHPKLAPKINRYYEAFAASKKKSEAAVQKNPSLLNAPPKPVEVPKPIKEEIPTEQTSSTPDIPAAIAMVKSNIRLMETKIKDFKNIAIPNVGMRRWFMLNVVNDFSDIYIPSWKSCLAYARIKQAIQLANRYNKTVRLTSIVQKNNQADVLPQIYAAPMQGECIFLGPYSYTQNIDLILCQNVEGKMYTREEYERNNHIVRSDHTTGSWLYMKPNVTSTTTTTSFVQEQESNAVTKQSAEVQISPASSSTSIGGSVSNPSNDDCVVIDDEEESVETPTTMSSPTESKHIPPEPEPEPGTSNNNSQLESLIHQLYNDSDSDDAAPSEASSTTSKATTTSTTITASSSDPQIEPPPAQQSKNQLSLLVEKTIAESKQLQVKPPVAPTPSPSPRVVPSNSAISVRRMSVVATPTFATPAAVVERKKLQIPSRRLSYIPSATTIVPAQSAVFKKLSDLPLKRKSTGSTEVIINAAAEEVKKTRLSLPVSTASAPPAKVPSVEEIVCLDDDEDSADPSKKPNPSVASSSKTPSCTTVLNRQQAALIASKINLLNPSQKGLVYNPSTGVLRIKRSLMNSLTEGTNVTIPPSSSSKAVTNSALGNQASTVVASSQVSPKASTVPVSKPVPSSVITPPTTPKSPSVVPTAGSQVYIEPPKVPTEGVLRSNIPGLGVVPVLWSVSDIIIKVRELSVKQQYVRLANFEAAVVLLNRFIRKNTYTFKPFSLTIGWKFEARAEPLPAPEQLINTINLRCVVTSDGVIDLYKASAIIAFQTTKPNFYEELLLLRLSILCCKKEQYEQEQCHKFFENIFIKATNTIKELTQASEALTTQQNFLREQQKERRAIVEKLQASQGIVSGKPTIQIVSKRVAVPQSILDRVSKPHPSVASSSSTSAPSAAAASASQPKESVIVLDDD</sequence>
<feature type="region of interest" description="Disordered" evidence="1">
    <location>
        <begin position="2120"/>
        <end position="2144"/>
    </location>
</feature>
<feature type="compositionally biased region" description="Low complexity" evidence="1">
    <location>
        <begin position="1890"/>
        <end position="1899"/>
    </location>
</feature>